<keyword evidence="18" id="KW-1185">Reference proteome</keyword>
<evidence type="ECO:0000256" key="6">
    <source>
        <dbReference type="ARBA" id="ARBA00022553"/>
    </source>
</evidence>
<comment type="similarity">
    <text evidence="2">Belongs to the monovalent cation:proton antiporter 1 (CPA1) transporter (TC 2.A.36) family.</text>
</comment>
<dbReference type="GO" id="GO:0015385">
    <property type="term" value="F:sodium:proton antiporter activity"/>
    <property type="evidence" value="ECO:0007669"/>
    <property type="project" value="InterPro"/>
</dbReference>
<comment type="subcellular location">
    <subcellularLocation>
        <location evidence="1">Basolateral cell membrane</location>
        <topology evidence="1">Multi-pass membrane protein</topology>
    </subcellularLocation>
</comment>
<feature type="transmembrane region" description="Helical" evidence="14">
    <location>
        <begin position="56"/>
        <end position="77"/>
    </location>
</feature>
<name>A0A3Q3L0L7_9TELE</name>
<evidence type="ECO:0000259" key="16">
    <source>
        <dbReference type="Pfam" id="PF16644"/>
    </source>
</evidence>
<evidence type="ECO:0000256" key="13">
    <source>
        <dbReference type="ARBA" id="ARBA00023201"/>
    </source>
</evidence>
<evidence type="ECO:0000256" key="8">
    <source>
        <dbReference type="ARBA" id="ARBA00022989"/>
    </source>
</evidence>
<keyword evidence="3" id="KW-0813">Transport</keyword>
<dbReference type="InterPro" id="IPR001970">
    <property type="entry name" value="NHE-1-like"/>
</dbReference>
<feature type="domain" description="Sodium/hydrogen exchanger regulatory region" evidence="16">
    <location>
        <begin position="374"/>
        <end position="429"/>
    </location>
</feature>
<evidence type="ECO:0000256" key="2">
    <source>
        <dbReference type="ARBA" id="ARBA00007367"/>
    </source>
</evidence>
<evidence type="ECO:0000256" key="7">
    <source>
        <dbReference type="ARBA" id="ARBA00022692"/>
    </source>
</evidence>
<feature type="transmembrane region" description="Helical" evidence="14">
    <location>
        <begin position="33"/>
        <end position="50"/>
    </location>
</feature>
<sequence length="459" mass="51712">LPVVAVAFISTTHEKAFPVLSFNYSHVKQPFEISLWILLALLMKLGFHIIPRVSDVVPESCLLIVVGLLISGIIKVIREKAPILDSQLFLLYLLPPIILDASYFLPIRPFTENMGTILVFWFVAAITSTNEQPESTQPAGLCQCLFSLLLFPAGGVVKFTSSVLGSFRSIACGVMMRPYMEANISHESNIGIKYFLKMWSSVSKTLIFIFLGVSTMAGPHAWNWTFVIFAIILCLVSRVLGVIGLTYTINKFRIVKLTKKDQFIVAYGGLRGAIAFSLGFLLTESKMKNMFLTAIITVIFFTGFVQGMTIRPLVELLAVKKKEESKGSINEEIHTGIGGSSAKLPTLVSVFFFFFLLSSNNSFNPLSHNLYEESREEEIRKILRANLQKTRQRVVPFTHHLLMCVCELSEIRFRKQRVEMEKRMSHSLTVPANHHETPPARKVFFDSEASVEKQLFTHF</sequence>
<keyword evidence="6" id="KW-0597">Phosphoprotein</keyword>
<feature type="domain" description="Cation/H+ exchanger transmembrane" evidence="15">
    <location>
        <begin position="37"/>
        <end position="126"/>
    </location>
</feature>
<evidence type="ECO:0000313" key="18">
    <source>
        <dbReference type="Proteomes" id="UP000261640"/>
    </source>
</evidence>
<reference evidence="17" key="1">
    <citation type="submission" date="2025-08" db="UniProtKB">
        <authorList>
            <consortium name="Ensembl"/>
        </authorList>
    </citation>
    <scope>IDENTIFICATION</scope>
</reference>
<feature type="transmembrane region" description="Helical" evidence="14">
    <location>
        <begin position="335"/>
        <end position="357"/>
    </location>
</feature>
<dbReference type="PRINTS" id="PR01085">
    <property type="entry name" value="NAHEXCHNGR1"/>
</dbReference>
<feature type="domain" description="Cation/H+ exchanger transmembrane" evidence="15">
    <location>
        <begin position="145"/>
        <end position="315"/>
    </location>
</feature>
<feature type="transmembrane region" description="Helical" evidence="14">
    <location>
        <begin position="224"/>
        <end position="250"/>
    </location>
</feature>
<evidence type="ECO:0000256" key="11">
    <source>
        <dbReference type="ARBA" id="ARBA00023136"/>
    </source>
</evidence>
<dbReference type="GO" id="GO:0098719">
    <property type="term" value="P:sodium ion import across plasma membrane"/>
    <property type="evidence" value="ECO:0007669"/>
    <property type="project" value="TreeGrafter"/>
</dbReference>
<keyword evidence="13" id="KW-0739">Sodium transport</keyword>
<feature type="transmembrane region" description="Helical" evidence="14">
    <location>
        <begin position="289"/>
        <end position="314"/>
    </location>
</feature>
<keyword evidence="9" id="KW-0915">Sodium</keyword>
<evidence type="ECO:0000256" key="10">
    <source>
        <dbReference type="ARBA" id="ARBA00023065"/>
    </source>
</evidence>
<evidence type="ECO:0000256" key="1">
    <source>
        <dbReference type="ARBA" id="ARBA00004554"/>
    </source>
</evidence>
<dbReference type="Pfam" id="PF00999">
    <property type="entry name" value="Na_H_Exchanger"/>
    <property type="match status" value="2"/>
</dbReference>
<dbReference type="InterPro" id="IPR018422">
    <property type="entry name" value="Cation/H_exchanger_CPA1"/>
</dbReference>
<feature type="transmembrane region" description="Helical" evidence="14">
    <location>
        <begin position="201"/>
        <end position="218"/>
    </location>
</feature>
<dbReference type="Proteomes" id="UP000261640">
    <property type="component" value="Unplaced"/>
</dbReference>
<feature type="transmembrane region" description="Helical" evidence="14">
    <location>
        <begin position="89"/>
        <end position="107"/>
    </location>
</feature>
<keyword evidence="5" id="KW-1003">Cell membrane</keyword>
<keyword evidence="10" id="KW-0406">Ion transport</keyword>
<protein>
    <submittedName>
        <fullName evidence="17">Uncharacterized protein</fullName>
    </submittedName>
</protein>
<dbReference type="PRINTS" id="PR01084">
    <property type="entry name" value="NAHEXCHNGR"/>
</dbReference>
<dbReference type="InParanoid" id="A0A3Q3L0L7"/>
<evidence type="ECO:0000256" key="4">
    <source>
        <dbReference type="ARBA" id="ARBA00022449"/>
    </source>
</evidence>
<dbReference type="Pfam" id="PF16644">
    <property type="entry name" value="NEXCaM_BD"/>
    <property type="match status" value="1"/>
</dbReference>
<evidence type="ECO:0000256" key="9">
    <source>
        <dbReference type="ARBA" id="ARBA00023053"/>
    </source>
</evidence>
<evidence type="ECO:0000313" key="17">
    <source>
        <dbReference type="Ensembl" id="ENSMAMP00000007072.2"/>
    </source>
</evidence>
<reference evidence="17" key="2">
    <citation type="submission" date="2025-09" db="UniProtKB">
        <authorList>
            <consortium name="Ensembl"/>
        </authorList>
    </citation>
    <scope>IDENTIFICATION</scope>
</reference>
<feature type="transmembrane region" description="Helical" evidence="14">
    <location>
        <begin position="141"/>
        <end position="157"/>
    </location>
</feature>
<keyword evidence="11 14" id="KW-0472">Membrane</keyword>
<keyword evidence="7 14" id="KW-0812">Transmembrane</keyword>
<dbReference type="Gene3D" id="6.10.250.2020">
    <property type="match status" value="1"/>
</dbReference>
<accession>A0A3Q3L0L7</accession>
<dbReference type="InterPro" id="IPR032103">
    <property type="entry name" value="NHE_CaM-bd"/>
</dbReference>
<dbReference type="PANTHER" id="PTHR10110">
    <property type="entry name" value="SODIUM/HYDROGEN EXCHANGER"/>
    <property type="match status" value="1"/>
</dbReference>
<evidence type="ECO:0000256" key="12">
    <source>
        <dbReference type="ARBA" id="ARBA00023180"/>
    </source>
</evidence>
<proteinExistence type="inferred from homology"/>
<dbReference type="GO" id="GO:0015386">
    <property type="term" value="F:potassium:proton antiporter activity"/>
    <property type="evidence" value="ECO:0007669"/>
    <property type="project" value="TreeGrafter"/>
</dbReference>
<evidence type="ECO:0000256" key="14">
    <source>
        <dbReference type="SAM" id="Phobius"/>
    </source>
</evidence>
<keyword evidence="4" id="KW-0050">Antiport</keyword>
<dbReference type="PANTHER" id="PTHR10110:SF192">
    <property type="entry name" value="SODIUM_HYDROGEN EXCHANGER"/>
    <property type="match status" value="1"/>
</dbReference>
<evidence type="ECO:0000256" key="5">
    <source>
        <dbReference type="ARBA" id="ARBA00022475"/>
    </source>
</evidence>
<organism evidence="17 18">
    <name type="scientific">Mastacembelus armatus</name>
    <name type="common">zig-zag eel</name>
    <dbReference type="NCBI Taxonomy" id="205130"/>
    <lineage>
        <taxon>Eukaryota</taxon>
        <taxon>Metazoa</taxon>
        <taxon>Chordata</taxon>
        <taxon>Craniata</taxon>
        <taxon>Vertebrata</taxon>
        <taxon>Euteleostomi</taxon>
        <taxon>Actinopterygii</taxon>
        <taxon>Neopterygii</taxon>
        <taxon>Teleostei</taxon>
        <taxon>Neoteleostei</taxon>
        <taxon>Acanthomorphata</taxon>
        <taxon>Anabantaria</taxon>
        <taxon>Synbranchiformes</taxon>
        <taxon>Mastacembelidae</taxon>
        <taxon>Mastacembelus</taxon>
    </lineage>
</organism>
<dbReference type="InterPro" id="IPR006153">
    <property type="entry name" value="Cation/H_exchanger_TM"/>
</dbReference>
<feature type="transmembrane region" description="Helical" evidence="14">
    <location>
        <begin position="262"/>
        <end position="283"/>
    </location>
</feature>
<dbReference type="STRING" id="205130.ENSMAMP00000007072"/>
<dbReference type="GO" id="GO:0016323">
    <property type="term" value="C:basolateral plasma membrane"/>
    <property type="evidence" value="ECO:0007669"/>
    <property type="project" value="UniProtKB-SubCell"/>
</dbReference>
<keyword evidence="8 14" id="KW-1133">Transmembrane helix</keyword>
<dbReference type="Ensembl" id="ENSMAMT00000007269.2">
    <property type="protein sequence ID" value="ENSMAMP00000007072.2"/>
    <property type="gene ID" value="ENSMAMG00000004793.2"/>
</dbReference>
<evidence type="ECO:0000259" key="15">
    <source>
        <dbReference type="Pfam" id="PF00999"/>
    </source>
</evidence>
<dbReference type="AlphaFoldDB" id="A0A3Q3L0L7"/>
<keyword evidence="12" id="KW-0325">Glycoprotein</keyword>
<dbReference type="GeneTree" id="ENSGT00940000156338"/>
<dbReference type="GO" id="GO:0051453">
    <property type="term" value="P:regulation of intracellular pH"/>
    <property type="evidence" value="ECO:0007669"/>
    <property type="project" value="TreeGrafter"/>
</dbReference>
<dbReference type="InterPro" id="IPR004709">
    <property type="entry name" value="NaH_exchanger"/>
</dbReference>
<evidence type="ECO:0000256" key="3">
    <source>
        <dbReference type="ARBA" id="ARBA00022448"/>
    </source>
</evidence>